<feature type="region of interest" description="Disordered" evidence="1">
    <location>
        <begin position="190"/>
        <end position="209"/>
    </location>
</feature>
<evidence type="ECO:0000313" key="4">
    <source>
        <dbReference type="Proteomes" id="UP001163105"/>
    </source>
</evidence>
<evidence type="ECO:0000256" key="2">
    <source>
        <dbReference type="SAM" id="SignalP"/>
    </source>
</evidence>
<gene>
    <name evidence="3" type="ORF">O9K51_08482</name>
</gene>
<organism evidence="3 4">
    <name type="scientific">Purpureocillium lavendulum</name>
    <dbReference type="NCBI Taxonomy" id="1247861"/>
    <lineage>
        <taxon>Eukaryota</taxon>
        <taxon>Fungi</taxon>
        <taxon>Dikarya</taxon>
        <taxon>Ascomycota</taxon>
        <taxon>Pezizomycotina</taxon>
        <taxon>Sordariomycetes</taxon>
        <taxon>Hypocreomycetidae</taxon>
        <taxon>Hypocreales</taxon>
        <taxon>Ophiocordycipitaceae</taxon>
        <taxon>Purpureocillium</taxon>
    </lineage>
</organism>
<name>A0AB34FKY5_9HYPO</name>
<dbReference type="Proteomes" id="UP001163105">
    <property type="component" value="Unassembled WGS sequence"/>
</dbReference>
<dbReference type="EMBL" id="JAQHRD010000007">
    <property type="protein sequence ID" value="KAJ6439076.1"/>
    <property type="molecule type" value="Genomic_DNA"/>
</dbReference>
<sequence>MNCLATLGESNFSLLKIFALALGVTSVPLIEDGTSFRAVPRVEWTIVVLSTSKVAPLRFSQCQTIGSTGITAGIVLIDENYLEELSNLFLFILSLHDGLHGCLDDRSGHRPHTQPNLVQIVAAFLNTSRRLHVADGSQNMTLQGEPDRKTDWSRNLGTGRFHATWMERLGSLGASSMVVKPGQEKWVDYVDNQEENDETGSESEKNPEW</sequence>
<keyword evidence="2" id="KW-0732">Signal</keyword>
<proteinExistence type="predicted"/>
<accession>A0AB34FKY5</accession>
<protein>
    <submittedName>
        <fullName evidence="3">Uncharacterized protein</fullName>
    </submittedName>
</protein>
<reference evidence="3" key="1">
    <citation type="submission" date="2023-01" db="EMBL/GenBank/DDBJ databases">
        <title>The growth and conidiation of Purpureocillium lavendulum are regulated by nitrogen source and histone H3K14 acetylation.</title>
        <authorList>
            <person name="Tang P."/>
            <person name="Han J."/>
            <person name="Zhang C."/>
            <person name="Tang P."/>
            <person name="Qi F."/>
            <person name="Zhang K."/>
            <person name="Liang L."/>
        </authorList>
    </citation>
    <scope>NUCLEOTIDE SEQUENCE</scope>
    <source>
        <strain evidence="3">YMF1.00683</strain>
    </source>
</reference>
<comment type="caution">
    <text evidence="3">The sequence shown here is derived from an EMBL/GenBank/DDBJ whole genome shotgun (WGS) entry which is preliminary data.</text>
</comment>
<feature type="chain" id="PRO_5044276588" evidence="2">
    <location>
        <begin position="27"/>
        <end position="209"/>
    </location>
</feature>
<evidence type="ECO:0000256" key="1">
    <source>
        <dbReference type="SAM" id="MobiDB-lite"/>
    </source>
</evidence>
<evidence type="ECO:0000313" key="3">
    <source>
        <dbReference type="EMBL" id="KAJ6439076.1"/>
    </source>
</evidence>
<feature type="compositionally biased region" description="Acidic residues" evidence="1">
    <location>
        <begin position="191"/>
        <end position="201"/>
    </location>
</feature>
<keyword evidence="4" id="KW-1185">Reference proteome</keyword>
<feature type="signal peptide" evidence="2">
    <location>
        <begin position="1"/>
        <end position="26"/>
    </location>
</feature>
<dbReference type="AlphaFoldDB" id="A0AB34FKY5"/>